<evidence type="ECO:0000313" key="2">
    <source>
        <dbReference type="EnsemblPlants" id="AET6Gv20328900.1"/>
    </source>
</evidence>
<name>A0A453NCY3_AEGTS</name>
<feature type="region of interest" description="Disordered" evidence="1">
    <location>
        <begin position="89"/>
        <end position="140"/>
    </location>
</feature>
<accession>A0A453NCY3</accession>
<dbReference type="Proteomes" id="UP000015105">
    <property type="component" value="Chromosome 6D"/>
</dbReference>
<organism evidence="2 3">
    <name type="scientific">Aegilops tauschii subsp. strangulata</name>
    <name type="common">Goatgrass</name>
    <dbReference type="NCBI Taxonomy" id="200361"/>
    <lineage>
        <taxon>Eukaryota</taxon>
        <taxon>Viridiplantae</taxon>
        <taxon>Streptophyta</taxon>
        <taxon>Embryophyta</taxon>
        <taxon>Tracheophyta</taxon>
        <taxon>Spermatophyta</taxon>
        <taxon>Magnoliopsida</taxon>
        <taxon>Liliopsida</taxon>
        <taxon>Poales</taxon>
        <taxon>Poaceae</taxon>
        <taxon>BOP clade</taxon>
        <taxon>Pooideae</taxon>
        <taxon>Triticodae</taxon>
        <taxon>Triticeae</taxon>
        <taxon>Triticinae</taxon>
        <taxon>Aegilops</taxon>
    </lineage>
</organism>
<reference evidence="2" key="5">
    <citation type="journal article" date="2021" name="G3 (Bethesda)">
        <title>Aegilops tauschii genome assembly Aet v5.0 features greater sequence contiguity and improved annotation.</title>
        <authorList>
            <person name="Wang L."/>
            <person name="Zhu T."/>
            <person name="Rodriguez J.C."/>
            <person name="Deal K.R."/>
            <person name="Dubcovsky J."/>
            <person name="McGuire P.E."/>
            <person name="Lux T."/>
            <person name="Spannagl M."/>
            <person name="Mayer K.F.X."/>
            <person name="Baldrich P."/>
            <person name="Meyers B.C."/>
            <person name="Huo N."/>
            <person name="Gu Y.Q."/>
            <person name="Zhou H."/>
            <person name="Devos K.M."/>
            <person name="Bennetzen J.L."/>
            <person name="Unver T."/>
            <person name="Budak H."/>
            <person name="Gulick P.J."/>
            <person name="Galiba G."/>
            <person name="Kalapos B."/>
            <person name="Nelson D.R."/>
            <person name="Li P."/>
            <person name="You F.M."/>
            <person name="Luo M.C."/>
            <person name="Dvorak J."/>
        </authorList>
    </citation>
    <scope>NUCLEOTIDE SEQUENCE [LARGE SCALE GENOMIC DNA]</scope>
    <source>
        <strain evidence="2">cv. AL8/78</strain>
    </source>
</reference>
<dbReference type="Gramene" id="AET6Gv20328900.1">
    <property type="protein sequence ID" value="AET6Gv20328900.1"/>
    <property type="gene ID" value="AET6Gv20328900"/>
</dbReference>
<evidence type="ECO:0000313" key="3">
    <source>
        <dbReference type="Proteomes" id="UP000015105"/>
    </source>
</evidence>
<protein>
    <submittedName>
        <fullName evidence="2">Uncharacterized protein</fullName>
    </submittedName>
</protein>
<reference evidence="2" key="4">
    <citation type="submission" date="2019-03" db="UniProtKB">
        <authorList>
            <consortium name="EnsemblPlants"/>
        </authorList>
    </citation>
    <scope>IDENTIFICATION</scope>
</reference>
<reference evidence="3" key="2">
    <citation type="journal article" date="2017" name="Nat. Plants">
        <title>The Aegilops tauschii genome reveals multiple impacts of transposons.</title>
        <authorList>
            <person name="Zhao G."/>
            <person name="Zou C."/>
            <person name="Li K."/>
            <person name="Wang K."/>
            <person name="Li T."/>
            <person name="Gao L."/>
            <person name="Zhang X."/>
            <person name="Wang H."/>
            <person name="Yang Z."/>
            <person name="Liu X."/>
            <person name="Jiang W."/>
            <person name="Mao L."/>
            <person name="Kong X."/>
            <person name="Jiao Y."/>
            <person name="Jia J."/>
        </authorList>
    </citation>
    <scope>NUCLEOTIDE SEQUENCE [LARGE SCALE GENOMIC DNA]</scope>
    <source>
        <strain evidence="3">cv. AL8/78</strain>
    </source>
</reference>
<dbReference type="EnsemblPlants" id="AET6Gv20328900.1">
    <property type="protein sequence ID" value="AET6Gv20328900.1"/>
    <property type="gene ID" value="AET6Gv20328900"/>
</dbReference>
<dbReference type="AlphaFoldDB" id="A0A453NCY3"/>
<feature type="compositionally biased region" description="Basic and acidic residues" evidence="1">
    <location>
        <begin position="115"/>
        <end position="140"/>
    </location>
</feature>
<sequence length="140" mass="16426">NLTNTTRVLYRYRATIRAERNGDQKHRPCRAFKRPRTLFCSTEIRPPAHTRTREKRALSLIYKLSCPTGLRGHGRGRWPRNVNRVGISPNSLSAPRSCRHGSVTFPRRLPRTTLSRRDSPRGHWVEESMQRDDAARVRWR</sequence>
<keyword evidence="3" id="KW-1185">Reference proteome</keyword>
<proteinExistence type="predicted"/>
<reference evidence="3" key="1">
    <citation type="journal article" date="2014" name="Science">
        <title>Ancient hybridizations among the ancestral genomes of bread wheat.</title>
        <authorList>
            <consortium name="International Wheat Genome Sequencing Consortium,"/>
            <person name="Marcussen T."/>
            <person name="Sandve S.R."/>
            <person name="Heier L."/>
            <person name="Spannagl M."/>
            <person name="Pfeifer M."/>
            <person name="Jakobsen K.S."/>
            <person name="Wulff B.B."/>
            <person name="Steuernagel B."/>
            <person name="Mayer K.F."/>
            <person name="Olsen O.A."/>
        </authorList>
    </citation>
    <scope>NUCLEOTIDE SEQUENCE [LARGE SCALE GENOMIC DNA]</scope>
    <source>
        <strain evidence="3">cv. AL8/78</strain>
    </source>
</reference>
<evidence type="ECO:0000256" key="1">
    <source>
        <dbReference type="SAM" id="MobiDB-lite"/>
    </source>
</evidence>
<reference evidence="2" key="3">
    <citation type="journal article" date="2017" name="Nature">
        <title>Genome sequence of the progenitor of the wheat D genome Aegilops tauschii.</title>
        <authorList>
            <person name="Luo M.C."/>
            <person name="Gu Y.Q."/>
            <person name="Puiu D."/>
            <person name="Wang H."/>
            <person name="Twardziok S.O."/>
            <person name="Deal K.R."/>
            <person name="Huo N."/>
            <person name="Zhu T."/>
            <person name="Wang L."/>
            <person name="Wang Y."/>
            <person name="McGuire P.E."/>
            <person name="Liu S."/>
            <person name="Long H."/>
            <person name="Ramasamy R.K."/>
            <person name="Rodriguez J.C."/>
            <person name="Van S.L."/>
            <person name="Yuan L."/>
            <person name="Wang Z."/>
            <person name="Xia Z."/>
            <person name="Xiao L."/>
            <person name="Anderson O.D."/>
            <person name="Ouyang S."/>
            <person name="Liang Y."/>
            <person name="Zimin A.V."/>
            <person name="Pertea G."/>
            <person name="Qi P."/>
            <person name="Bennetzen J.L."/>
            <person name="Dai X."/>
            <person name="Dawson M.W."/>
            <person name="Muller H.G."/>
            <person name="Kugler K."/>
            <person name="Rivarola-Duarte L."/>
            <person name="Spannagl M."/>
            <person name="Mayer K.F.X."/>
            <person name="Lu F.H."/>
            <person name="Bevan M.W."/>
            <person name="Leroy P."/>
            <person name="Li P."/>
            <person name="You F.M."/>
            <person name="Sun Q."/>
            <person name="Liu Z."/>
            <person name="Lyons E."/>
            <person name="Wicker T."/>
            <person name="Salzberg S.L."/>
            <person name="Devos K.M."/>
            <person name="Dvorak J."/>
        </authorList>
    </citation>
    <scope>NUCLEOTIDE SEQUENCE [LARGE SCALE GENOMIC DNA]</scope>
    <source>
        <strain evidence="2">cv. AL8/78</strain>
    </source>
</reference>